<organism evidence="2 3">
    <name type="scientific">Clostridium sulfidigenes</name>
    <dbReference type="NCBI Taxonomy" id="318464"/>
    <lineage>
        <taxon>Bacteria</taxon>
        <taxon>Bacillati</taxon>
        <taxon>Bacillota</taxon>
        <taxon>Clostridia</taxon>
        <taxon>Eubacteriales</taxon>
        <taxon>Clostridiaceae</taxon>
        <taxon>Clostridium</taxon>
    </lineage>
</organism>
<dbReference type="SUPFAM" id="SSF56003">
    <property type="entry name" value="Molybdenum cofactor-binding domain"/>
    <property type="match status" value="1"/>
</dbReference>
<dbReference type="InterPro" id="IPR016208">
    <property type="entry name" value="Ald_Oxase/xanthine_DH-like"/>
</dbReference>
<dbReference type="EMBL" id="JPMD01000028">
    <property type="protein sequence ID" value="KEZ85884.1"/>
    <property type="molecule type" value="Genomic_DNA"/>
</dbReference>
<protein>
    <recommendedName>
        <fullName evidence="1">Aldehyde oxidase/xanthine dehydrogenase second molybdopterin binding domain-containing protein</fullName>
    </recommendedName>
</protein>
<reference evidence="2 3" key="1">
    <citation type="submission" date="2014-07" db="EMBL/GenBank/DDBJ databases">
        <title>Draft genome of Clostridium sulfidigenes 113A isolated from sediments associated with methane hydrate from Krishna Godavari basin.</title>
        <authorList>
            <person name="Honkalas V.S."/>
            <person name="Dabir A.P."/>
            <person name="Arora P."/>
            <person name="Dhakephalkar P.K."/>
        </authorList>
    </citation>
    <scope>NUCLEOTIDE SEQUENCE [LARGE SCALE GENOMIC DNA]</scope>
    <source>
        <strain evidence="2 3">113A</strain>
    </source>
</reference>
<proteinExistence type="predicted"/>
<keyword evidence="3" id="KW-1185">Reference proteome</keyword>
<comment type="caution">
    <text evidence="2">The sequence shown here is derived from an EMBL/GenBank/DDBJ whole genome shotgun (WGS) entry which is preliminary data.</text>
</comment>
<dbReference type="InterPro" id="IPR046867">
    <property type="entry name" value="AldOxase/xan_DH_MoCoBD2"/>
</dbReference>
<accession>A0A084JAA0</accession>
<gene>
    <name evidence="2" type="ORF">IO99_12160</name>
</gene>
<name>A0A084JAA0_9CLOT</name>
<dbReference type="eggNOG" id="COG1529">
    <property type="taxonomic scope" value="Bacteria"/>
</dbReference>
<sequence length="316" mass="34644">MKNRGVGYATIFYGTGYGNGFPDESRATAELREDGEIVVYVEVSDVGSGGISVMWQIATETLKIDKNLIKVMYDNTSFVKDSGTAAASRQTYNTGNAVYDACKKLRSNFNKGLSRSNDNCINKEEIKLLYKQMKEKGIPVKTEGYFKAETSQIDMETGEGNPYWPYTFGAQKVTIEVDDETGKVDIIEVIAVNDAGKIINPASSEGQAQGGVAMGIGYALMEEIEIEKGSIKNRNFSNYIIPTSKDVPHIDTYFVEEFEESGPYGAKGIGEPVMIPTAPAILNAIYDAVGVRMYSIPVTCDKLLLALKEKKGQIYN</sequence>
<evidence type="ECO:0000259" key="1">
    <source>
        <dbReference type="Pfam" id="PF20256"/>
    </source>
</evidence>
<dbReference type="RefSeq" id="WP_035133591.1">
    <property type="nucleotide sequence ID" value="NZ_JPMD01000028.1"/>
</dbReference>
<dbReference type="Gene3D" id="3.30.365.10">
    <property type="entry name" value="Aldehyde oxidase/xanthine dehydrogenase, molybdopterin binding domain"/>
    <property type="match status" value="2"/>
</dbReference>
<dbReference type="Proteomes" id="UP000028542">
    <property type="component" value="Unassembled WGS sequence"/>
</dbReference>
<dbReference type="GO" id="GO:0016491">
    <property type="term" value="F:oxidoreductase activity"/>
    <property type="evidence" value="ECO:0007669"/>
    <property type="project" value="InterPro"/>
</dbReference>
<dbReference type="PANTHER" id="PTHR11908">
    <property type="entry name" value="XANTHINE DEHYDROGENASE"/>
    <property type="match status" value="1"/>
</dbReference>
<evidence type="ECO:0000313" key="3">
    <source>
        <dbReference type="Proteomes" id="UP000028542"/>
    </source>
</evidence>
<dbReference type="STRING" id="318464.IO99_12160"/>
<evidence type="ECO:0000313" key="2">
    <source>
        <dbReference type="EMBL" id="KEZ85884.1"/>
    </source>
</evidence>
<dbReference type="InterPro" id="IPR037165">
    <property type="entry name" value="AldOxase/xan_DH_Mopterin-bd_sf"/>
</dbReference>
<dbReference type="GO" id="GO:0005506">
    <property type="term" value="F:iron ion binding"/>
    <property type="evidence" value="ECO:0007669"/>
    <property type="project" value="InterPro"/>
</dbReference>
<dbReference type="AlphaFoldDB" id="A0A084JAA0"/>
<dbReference type="PANTHER" id="PTHR11908:SF157">
    <property type="entry name" value="XANTHINE DEHYDROGENASE SUBUNIT D-RELATED"/>
    <property type="match status" value="1"/>
</dbReference>
<dbReference type="Pfam" id="PF20256">
    <property type="entry name" value="MoCoBD_2"/>
    <property type="match status" value="1"/>
</dbReference>
<feature type="domain" description="Aldehyde oxidase/xanthine dehydrogenase second molybdopterin binding" evidence="1">
    <location>
        <begin position="2"/>
        <end position="248"/>
    </location>
</feature>